<dbReference type="Proteomes" id="UP000799770">
    <property type="component" value="Unassembled WGS sequence"/>
</dbReference>
<sequence>MSDSKIFNQNDSRVTTTHASISHHDMVPQSPIGDASTKAASALELNNEVESFGSGMSRNNAEMRDDEYEYESLYDLPSTQSFPTAMPAPSGIDKPRGGLDSGSMGSISTSPSPHASFVRCADGNAISTSEQLRGSSALPTLTTRFIYSDDDLMQGYETHSHPNYTEYHESSFFTAPVKQSKRSACHTHHTDTVQLHSQDNTSRELGPGLQAIFAQSLPNTVDPRLLWNPSTSEGYFSSRDQSLSRPDTSGALEGDQHQYMRSDQGPRSCVLSGLSYSLEAPSNPHHFHGNLILDPQLTHSQLPPYSYRGCHNELDQVDTGFDTQAVEMSSECEQDDLQDELDALGSFYLQNPMDTCPDVLNLQAFKRWYLGYFQCTDPTVTPGLIECWPPRTRPTYHKKKLRGPGNRRNDHKVCLIEMASFFLSSPAILDEQTELDSQIGLKFDPYACHSSSNINMSFLQHVELTLLELLGYFHMCGRYHLDIDLRLTGSGLKISEHAGIIHALRHIEGKVNNAHANLTSRIGHRMKRFNKQVKFHNGGVGLTDFTGTPYTVFTPQSWPNVAGGSDIWIVALGLGIEEEFAGPDRGPLTELISCLLANNRPFALLSDVLFWLEVFGISPQIQKEADPSHTDVIAAQRLHTKYLWKNPRRLAPPIDALGPVVLPQELVPPAYWPGFLVLEDHKQRSRDLRAGAPMVQRHYGNLQHVPRLS</sequence>
<evidence type="ECO:0000313" key="2">
    <source>
        <dbReference type="EMBL" id="KAF2108764.1"/>
    </source>
</evidence>
<dbReference type="EMBL" id="ML977345">
    <property type="protein sequence ID" value="KAF2108764.1"/>
    <property type="molecule type" value="Genomic_DNA"/>
</dbReference>
<evidence type="ECO:0000313" key="3">
    <source>
        <dbReference type="Proteomes" id="UP000799770"/>
    </source>
</evidence>
<feature type="region of interest" description="Disordered" evidence="1">
    <location>
        <begin position="234"/>
        <end position="264"/>
    </location>
</feature>
<keyword evidence="3" id="KW-1185">Reference proteome</keyword>
<evidence type="ECO:0000256" key="1">
    <source>
        <dbReference type="SAM" id="MobiDB-lite"/>
    </source>
</evidence>
<accession>A0A6A5YPX9</accession>
<feature type="compositionally biased region" description="Polar residues" evidence="1">
    <location>
        <begin position="234"/>
        <end position="247"/>
    </location>
</feature>
<gene>
    <name evidence="2" type="ORF">BDV96DRAFT_605212</name>
</gene>
<organism evidence="2 3">
    <name type="scientific">Lophiotrema nucula</name>
    <dbReference type="NCBI Taxonomy" id="690887"/>
    <lineage>
        <taxon>Eukaryota</taxon>
        <taxon>Fungi</taxon>
        <taxon>Dikarya</taxon>
        <taxon>Ascomycota</taxon>
        <taxon>Pezizomycotina</taxon>
        <taxon>Dothideomycetes</taxon>
        <taxon>Pleosporomycetidae</taxon>
        <taxon>Pleosporales</taxon>
        <taxon>Lophiotremataceae</taxon>
        <taxon>Lophiotrema</taxon>
    </lineage>
</organism>
<proteinExistence type="predicted"/>
<feature type="compositionally biased region" description="Polar residues" evidence="1">
    <location>
        <begin position="1"/>
        <end position="20"/>
    </location>
</feature>
<protein>
    <submittedName>
        <fullName evidence="2">Uncharacterized protein</fullName>
    </submittedName>
</protein>
<reference evidence="2" key="1">
    <citation type="journal article" date="2020" name="Stud. Mycol.">
        <title>101 Dothideomycetes genomes: a test case for predicting lifestyles and emergence of pathogens.</title>
        <authorList>
            <person name="Haridas S."/>
            <person name="Albert R."/>
            <person name="Binder M."/>
            <person name="Bloem J."/>
            <person name="Labutti K."/>
            <person name="Salamov A."/>
            <person name="Andreopoulos B."/>
            <person name="Baker S."/>
            <person name="Barry K."/>
            <person name="Bills G."/>
            <person name="Bluhm B."/>
            <person name="Cannon C."/>
            <person name="Castanera R."/>
            <person name="Culley D."/>
            <person name="Daum C."/>
            <person name="Ezra D."/>
            <person name="Gonzalez J."/>
            <person name="Henrissat B."/>
            <person name="Kuo A."/>
            <person name="Liang C."/>
            <person name="Lipzen A."/>
            <person name="Lutzoni F."/>
            <person name="Magnuson J."/>
            <person name="Mondo S."/>
            <person name="Nolan M."/>
            <person name="Ohm R."/>
            <person name="Pangilinan J."/>
            <person name="Park H.-J."/>
            <person name="Ramirez L."/>
            <person name="Alfaro M."/>
            <person name="Sun H."/>
            <person name="Tritt A."/>
            <person name="Yoshinaga Y."/>
            <person name="Zwiers L.-H."/>
            <person name="Turgeon B."/>
            <person name="Goodwin S."/>
            <person name="Spatafora J."/>
            <person name="Crous P."/>
            <person name="Grigoriev I."/>
        </authorList>
    </citation>
    <scope>NUCLEOTIDE SEQUENCE</scope>
    <source>
        <strain evidence="2">CBS 627.86</strain>
    </source>
</reference>
<feature type="region of interest" description="Disordered" evidence="1">
    <location>
        <begin position="1"/>
        <end position="29"/>
    </location>
</feature>
<dbReference type="AlphaFoldDB" id="A0A6A5YPX9"/>
<name>A0A6A5YPX9_9PLEO</name>